<gene>
    <name evidence="7" type="ORF">TWF696_009329</name>
</gene>
<dbReference type="PANTHER" id="PTHR15407">
    <property type="entry name" value="FUKUTIN-RELATED"/>
    <property type="match status" value="1"/>
</dbReference>
<dbReference type="GO" id="GO:0009100">
    <property type="term" value="P:glycoprotein metabolic process"/>
    <property type="evidence" value="ECO:0007669"/>
    <property type="project" value="UniProtKB-ARBA"/>
</dbReference>
<feature type="signal peptide" evidence="5">
    <location>
        <begin position="1"/>
        <end position="21"/>
    </location>
</feature>
<organism evidence="7 8">
    <name type="scientific">Orbilia brochopaga</name>
    <dbReference type="NCBI Taxonomy" id="3140254"/>
    <lineage>
        <taxon>Eukaryota</taxon>
        <taxon>Fungi</taxon>
        <taxon>Dikarya</taxon>
        <taxon>Ascomycota</taxon>
        <taxon>Pezizomycotina</taxon>
        <taxon>Orbiliomycetes</taxon>
        <taxon>Orbiliales</taxon>
        <taxon>Orbiliaceae</taxon>
        <taxon>Orbilia</taxon>
    </lineage>
</organism>
<evidence type="ECO:0000256" key="2">
    <source>
        <dbReference type="ARBA" id="ARBA00022692"/>
    </source>
</evidence>
<name>A0AAV9UEQ9_9PEZI</name>
<keyword evidence="8" id="KW-1185">Reference proteome</keyword>
<evidence type="ECO:0000256" key="4">
    <source>
        <dbReference type="ARBA" id="ARBA00023136"/>
    </source>
</evidence>
<keyword evidence="5" id="KW-0732">Signal</keyword>
<comment type="caution">
    <text evidence="7">The sequence shown here is derived from an EMBL/GenBank/DDBJ whole genome shotgun (WGS) entry which is preliminary data.</text>
</comment>
<evidence type="ECO:0000313" key="8">
    <source>
        <dbReference type="Proteomes" id="UP001375240"/>
    </source>
</evidence>
<keyword evidence="2" id="KW-0812">Transmembrane</keyword>
<sequence>MRLAECTLCILLATQVSVTAGLDPRVLDVDKEKSRAKPGSRMTSRDRDTIHNWVSWYASEGPGASGKSKLGLRQPINREPKYFHEPSGPGGGHYDKRYFRRFIEEKQRNQHLKYLIRAWLEWTQKQNIETWLAHGTLLGWWWSSEILPWDSDLDVQVSEATLKNLAETYNMTTWSWAFEDGNVKKDYLLDINPYWTDRQRSSTSNLIDGRWVDKSSGLFIDITGLSETHPDSRPGIVTCKNMHRYHVNEIYPLRPAQFEDYQAYVPYAFDKVLIQEYRSKAFTLTEYDKYQWQPALNTWVKKENLQPRKLVTLRNGKKMKIKEDEPRGLEAVPKPTLMQNLQRLVRYWQ</sequence>
<evidence type="ECO:0000256" key="5">
    <source>
        <dbReference type="SAM" id="SignalP"/>
    </source>
</evidence>
<dbReference type="InterPro" id="IPR009644">
    <property type="entry name" value="FKTN/MNN4/W02B3.4-1"/>
</dbReference>
<evidence type="ECO:0000259" key="6">
    <source>
        <dbReference type="Pfam" id="PF04991"/>
    </source>
</evidence>
<dbReference type="InterPro" id="IPR007074">
    <property type="entry name" value="LicD/FKTN/FKRP_NTP_transf"/>
</dbReference>
<dbReference type="Pfam" id="PF04991">
    <property type="entry name" value="LicD"/>
    <property type="match status" value="1"/>
</dbReference>
<comment type="subcellular location">
    <subcellularLocation>
        <location evidence="1">Membrane</location>
        <topology evidence="1">Single-pass membrane protein</topology>
    </subcellularLocation>
</comment>
<proteinExistence type="predicted"/>
<keyword evidence="4" id="KW-0472">Membrane</keyword>
<dbReference type="GO" id="GO:0016020">
    <property type="term" value="C:membrane"/>
    <property type="evidence" value="ECO:0007669"/>
    <property type="project" value="UniProtKB-SubCell"/>
</dbReference>
<keyword evidence="3" id="KW-1133">Transmembrane helix</keyword>
<evidence type="ECO:0000313" key="7">
    <source>
        <dbReference type="EMBL" id="KAK6341018.1"/>
    </source>
</evidence>
<protein>
    <recommendedName>
        <fullName evidence="6">LicD/FKTN/FKRP nucleotidyltransferase domain-containing protein</fullName>
    </recommendedName>
</protein>
<dbReference type="EMBL" id="JAVHNQ010000008">
    <property type="protein sequence ID" value="KAK6341018.1"/>
    <property type="molecule type" value="Genomic_DNA"/>
</dbReference>
<dbReference type="PANTHER" id="PTHR15407:SF28">
    <property type="entry name" value="RIBITOL-5-PHOSPHATE TRANSFERASE FKTN"/>
    <property type="match status" value="1"/>
</dbReference>
<dbReference type="AlphaFoldDB" id="A0AAV9UEQ9"/>
<accession>A0AAV9UEQ9</accession>
<dbReference type="Proteomes" id="UP001375240">
    <property type="component" value="Unassembled WGS sequence"/>
</dbReference>
<evidence type="ECO:0000256" key="1">
    <source>
        <dbReference type="ARBA" id="ARBA00004167"/>
    </source>
</evidence>
<reference evidence="7 8" key="1">
    <citation type="submission" date="2019-10" db="EMBL/GenBank/DDBJ databases">
        <authorList>
            <person name="Palmer J.M."/>
        </authorList>
    </citation>
    <scope>NUCLEOTIDE SEQUENCE [LARGE SCALE GENOMIC DNA]</scope>
    <source>
        <strain evidence="7 8">TWF696</strain>
    </source>
</reference>
<feature type="chain" id="PRO_5043609008" description="LicD/FKTN/FKRP nucleotidyltransferase domain-containing protein" evidence="5">
    <location>
        <begin position="22"/>
        <end position="349"/>
    </location>
</feature>
<evidence type="ECO:0000256" key="3">
    <source>
        <dbReference type="ARBA" id="ARBA00022989"/>
    </source>
</evidence>
<feature type="domain" description="LicD/FKTN/FKRP nucleotidyltransferase" evidence="6">
    <location>
        <begin position="123"/>
        <end position="229"/>
    </location>
</feature>